<evidence type="ECO:0000256" key="8">
    <source>
        <dbReference type="ARBA" id="ARBA00022989"/>
    </source>
</evidence>
<feature type="chain" id="PRO_5027535312" evidence="12">
    <location>
        <begin position="29"/>
        <end position="256"/>
    </location>
</feature>
<evidence type="ECO:0000256" key="6">
    <source>
        <dbReference type="ARBA" id="ARBA00022723"/>
    </source>
</evidence>
<accession>A0A6P5G9W2</accession>
<keyword evidence="10 11" id="KW-0472">Membrane</keyword>
<dbReference type="GO" id="GO:0020037">
    <property type="term" value="F:heme binding"/>
    <property type="evidence" value="ECO:0007669"/>
    <property type="project" value="TreeGrafter"/>
</dbReference>
<dbReference type="PROSITE" id="PS50939">
    <property type="entry name" value="CYTOCHROME_B561"/>
    <property type="match status" value="1"/>
</dbReference>
<keyword evidence="9" id="KW-0408">Iron</keyword>
<dbReference type="AlphaFoldDB" id="A0A6P5G9W2"/>
<dbReference type="InterPro" id="IPR006593">
    <property type="entry name" value="Cyt_b561/ferric_Rdtase_TM"/>
</dbReference>
<feature type="transmembrane region" description="Helical" evidence="11">
    <location>
        <begin position="198"/>
        <end position="216"/>
    </location>
</feature>
<gene>
    <name evidence="15" type="primary">LOC109721990</name>
</gene>
<evidence type="ECO:0000259" key="13">
    <source>
        <dbReference type="PROSITE" id="PS50939"/>
    </source>
</evidence>
<evidence type="ECO:0000256" key="3">
    <source>
        <dbReference type="ARBA" id="ARBA00022448"/>
    </source>
</evidence>
<comment type="subcellular location">
    <subcellularLocation>
        <location evidence="2">Membrane</location>
        <topology evidence="2">Multi-pass membrane protein</topology>
    </subcellularLocation>
</comment>
<dbReference type="PANTHER" id="PTHR15422">
    <property type="entry name" value="OS05G0565100 PROTEIN"/>
    <property type="match status" value="1"/>
</dbReference>
<proteinExistence type="predicted"/>
<dbReference type="InterPro" id="IPR045150">
    <property type="entry name" value="CYB561D1/2"/>
</dbReference>
<keyword evidence="6" id="KW-0479">Metal-binding</keyword>
<evidence type="ECO:0000256" key="9">
    <source>
        <dbReference type="ARBA" id="ARBA00023004"/>
    </source>
</evidence>
<reference evidence="14" key="1">
    <citation type="journal article" date="2015" name="Nat. Genet.">
        <title>The pineapple genome and the evolution of CAM photosynthesis.</title>
        <authorList>
            <person name="Ming R."/>
            <person name="VanBuren R."/>
            <person name="Wai C.M."/>
            <person name="Tang H."/>
            <person name="Schatz M.C."/>
            <person name="Bowers J.E."/>
            <person name="Lyons E."/>
            <person name="Wang M.L."/>
            <person name="Chen J."/>
            <person name="Biggers E."/>
            <person name="Zhang J."/>
            <person name="Huang L."/>
            <person name="Zhang L."/>
            <person name="Miao W."/>
            <person name="Zhang J."/>
            <person name="Ye Z."/>
            <person name="Miao C."/>
            <person name="Lin Z."/>
            <person name="Wang H."/>
            <person name="Zhou H."/>
            <person name="Yim W.C."/>
            <person name="Priest H.D."/>
            <person name="Zheng C."/>
            <person name="Woodhouse M."/>
            <person name="Edger P.P."/>
            <person name="Guyot R."/>
            <person name="Guo H.B."/>
            <person name="Guo H."/>
            <person name="Zheng G."/>
            <person name="Singh R."/>
            <person name="Sharma A."/>
            <person name="Min X."/>
            <person name="Zheng Y."/>
            <person name="Lee H."/>
            <person name="Gurtowski J."/>
            <person name="Sedlazeck F.J."/>
            <person name="Harkess A."/>
            <person name="McKain M.R."/>
            <person name="Liao Z."/>
            <person name="Fang J."/>
            <person name="Liu J."/>
            <person name="Zhang X."/>
            <person name="Zhang Q."/>
            <person name="Hu W."/>
            <person name="Qin Y."/>
            <person name="Wang K."/>
            <person name="Chen L.Y."/>
            <person name="Shirley N."/>
            <person name="Lin Y.R."/>
            <person name="Liu L.Y."/>
            <person name="Hernandez A.G."/>
            <person name="Wright C.L."/>
            <person name="Bulone V."/>
            <person name="Tuskan G.A."/>
            <person name="Heath K."/>
            <person name="Zee F."/>
            <person name="Moore P.H."/>
            <person name="Sunkar R."/>
            <person name="Leebens-Mack J.H."/>
            <person name="Mockler T."/>
            <person name="Bennetzen J.L."/>
            <person name="Freeling M."/>
            <person name="Sankoff D."/>
            <person name="Paterson A.H."/>
            <person name="Zhu X."/>
            <person name="Yang X."/>
            <person name="Smith J.A."/>
            <person name="Cushman J.C."/>
            <person name="Paull R.E."/>
            <person name="Yu Q."/>
        </authorList>
    </citation>
    <scope>NUCLEOTIDE SEQUENCE [LARGE SCALE GENOMIC DNA]</scope>
    <source>
        <strain evidence="14">cv. F153</strain>
    </source>
</reference>
<evidence type="ECO:0000256" key="1">
    <source>
        <dbReference type="ARBA" id="ARBA00001970"/>
    </source>
</evidence>
<dbReference type="GO" id="GO:0046872">
    <property type="term" value="F:metal ion binding"/>
    <property type="evidence" value="ECO:0007669"/>
    <property type="project" value="UniProtKB-KW"/>
</dbReference>
<dbReference type="GO" id="GO:0016020">
    <property type="term" value="C:membrane"/>
    <property type="evidence" value="ECO:0007669"/>
    <property type="project" value="UniProtKB-SubCell"/>
</dbReference>
<dbReference type="OrthoDB" id="19261at2759"/>
<feature type="domain" description="Cytochrome b561" evidence="13">
    <location>
        <begin position="10"/>
        <end position="224"/>
    </location>
</feature>
<evidence type="ECO:0000256" key="2">
    <source>
        <dbReference type="ARBA" id="ARBA00004141"/>
    </source>
</evidence>
<sequence>MLTYGRERMLSTLAGFMALILLAPSADSARTPPRLNQIHKISQPSPSSLKLTPQLSFQIKLHAFLLWASVGFLMPIGILVIRMSNTVQCGRRLKILFYTHVMLQITAVLLATAGAVLSMKNFENSFNNTHQRIGLALYGFILLQPFIGFLRPNRGVRIRSIWYFVHWILGIGICTVGIANVYIGLHTYHERASRSVELWTVLFTVEVSFIAFVYLLQGRWDYVMKQGVNPGDEQIRPTDHVTSPSGSVHKELAVMS</sequence>
<evidence type="ECO:0000256" key="12">
    <source>
        <dbReference type="SAM" id="SignalP"/>
    </source>
</evidence>
<evidence type="ECO:0000313" key="15">
    <source>
        <dbReference type="RefSeq" id="XP_020105421.1"/>
    </source>
</evidence>
<evidence type="ECO:0000256" key="7">
    <source>
        <dbReference type="ARBA" id="ARBA00022982"/>
    </source>
</evidence>
<keyword evidence="3" id="KW-0813">Transport</keyword>
<dbReference type="CDD" id="cd08760">
    <property type="entry name" value="Cyt_b561_FRRS1_like"/>
    <property type="match status" value="1"/>
</dbReference>
<dbReference type="Gene3D" id="1.20.120.1770">
    <property type="match status" value="1"/>
</dbReference>
<evidence type="ECO:0000256" key="10">
    <source>
        <dbReference type="ARBA" id="ARBA00023136"/>
    </source>
</evidence>
<dbReference type="GeneID" id="109721990"/>
<reference evidence="15" key="2">
    <citation type="submission" date="2025-08" db="UniProtKB">
        <authorList>
            <consortium name="RefSeq"/>
        </authorList>
    </citation>
    <scope>IDENTIFICATION</scope>
    <source>
        <tissue evidence="15">Leaf</tissue>
    </source>
</reference>
<comment type="cofactor">
    <cofactor evidence="1">
        <name>heme b</name>
        <dbReference type="ChEBI" id="CHEBI:60344"/>
    </cofactor>
</comment>
<feature type="signal peptide" evidence="12">
    <location>
        <begin position="1"/>
        <end position="28"/>
    </location>
</feature>
<feature type="transmembrane region" description="Helical" evidence="11">
    <location>
        <begin position="95"/>
        <end position="119"/>
    </location>
</feature>
<dbReference type="Pfam" id="PF03188">
    <property type="entry name" value="Cytochrom_B561"/>
    <property type="match status" value="1"/>
</dbReference>
<evidence type="ECO:0000256" key="11">
    <source>
        <dbReference type="SAM" id="Phobius"/>
    </source>
</evidence>
<keyword evidence="7" id="KW-0249">Electron transport</keyword>
<evidence type="ECO:0000256" key="5">
    <source>
        <dbReference type="ARBA" id="ARBA00022692"/>
    </source>
</evidence>
<keyword evidence="8 11" id="KW-1133">Transmembrane helix</keyword>
<evidence type="ECO:0000256" key="4">
    <source>
        <dbReference type="ARBA" id="ARBA00022617"/>
    </source>
</evidence>
<keyword evidence="5 11" id="KW-0812">Transmembrane</keyword>
<dbReference type="PANTHER" id="PTHR15422:SF24">
    <property type="entry name" value="DOMON RELATED DOMAIN-CONTAINING PROTEIN"/>
    <property type="match status" value="1"/>
</dbReference>
<feature type="transmembrane region" description="Helical" evidence="11">
    <location>
        <begin position="64"/>
        <end position="83"/>
    </location>
</feature>
<dbReference type="SMART" id="SM00665">
    <property type="entry name" value="B561"/>
    <property type="match status" value="1"/>
</dbReference>
<evidence type="ECO:0000313" key="14">
    <source>
        <dbReference type="Proteomes" id="UP000515123"/>
    </source>
</evidence>
<dbReference type="GO" id="GO:0140575">
    <property type="term" value="F:transmembrane monodehydroascorbate reductase activity"/>
    <property type="evidence" value="ECO:0007669"/>
    <property type="project" value="InterPro"/>
</dbReference>
<keyword evidence="14" id="KW-1185">Reference proteome</keyword>
<feature type="transmembrane region" description="Helical" evidence="11">
    <location>
        <begin position="162"/>
        <end position="183"/>
    </location>
</feature>
<protein>
    <submittedName>
        <fullName evidence="15">Cytochrome b561 domain-containing protein At2g30890-like</fullName>
    </submittedName>
</protein>
<dbReference type="Gramene" id="Aco006226.1.mrna1">
    <property type="protein sequence ID" value="Aco006226.1.mrna1"/>
    <property type="gene ID" value="Aco006226.1.path1"/>
</dbReference>
<organism evidence="14 15">
    <name type="scientific">Ananas comosus</name>
    <name type="common">Pineapple</name>
    <name type="synonym">Ananas ananas</name>
    <dbReference type="NCBI Taxonomy" id="4615"/>
    <lineage>
        <taxon>Eukaryota</taxon>
        <taxon>Viridiplantae</taxon>
        <taxon>Streptophyta</taxon>
        <taxon>Embryophyta</taxon>
        <taxon>Tracheophyta</taxon>
        <taxon>Spermatophyta</taxon>
        <taxon>Magnoliopsida</taxon>
        <taxon>Liliopsida</taxon>
        <taxon>Poales</taxon>
        <taxon>Bromeliaceae</taxon>
        <taxon>Bromelioideae</taxon>
        <taxon>Ananas</taxon>
    </lineage>
</organism>
<feature type="transmembrane region" description="Helical" evidence="11">
    <location>
        <begin position="131"/>
        <end position="150"/>
    </location>
</feature>
<dbReference type="Proteomes" id="UP000515123">
    <property type="component" value="Linkage group 16"/>
</dbReference>
<name>A0A6P5G9W2_ANACO</name>
<dbReference type="RefSeq" id="XP_020105421.1">
    <property type="nucleotide sequence ID" value="XM_020249832.1"/>
</dbReference>
<keyword evidence="12" id="KW-0732">Signal</keyword>
<keyword evidence="4" id="KW-0349">Heme</keyword>